<evidence type="ECO:0000313" key="3">
    <source>
        <dbReference type="Proteomes" id="UP000539313"/>
    </source>
</evidence>
<protein>
    <recommendedName>
        <fullName evidence="4">Tetratricopeptide repeat protein</fullName>
    </recommendedName>
</protein>
<feature type="region of interest" description="Disordered" evidence="1">
    <location>
        <begin position="74"/>
        <end position="107"/>
    </location>
</feature>
<gene>
    <name evidence="2" type="ORF">HNR21_004746</name>
</gene>
<dbReference type="Proteomes" id="UP000539313">
    <property type="component" value="Unassembled WGS sequence"/>
</dbReference>
<organism evidence="2 3">
    <name type="scientific">Thermomonospora cellulosilytica</name>
    <dbReference type="NCBI Taxonomy" id="1411118"/>
    <lineage>
        <taxon>Bacteria</taxon>
        <taxon>Bacillati</taxon>
        <taxon>Actinomycetota</taxon>
        <taxon>Actinomycetes</taxon>
        <taxon>Streptosporangiales</taxon>
        <taxon>Thermomonosporaceae</taxon>
        <taxon>Thermomonospora</taxon>
    </lineage>
</organism>
<comment type="caution">
    <text evidence="2">The sequence shown here is derived from an EMBL/GenBank/DDBJ whole genome shotgun (WGS) entry which is preliminary data.</text>
</comment>
<evidence type="ECO:0008006" key="4">
    <source>
        <dbReference type="Google" id="ProtNLM"/>
    </source>
</evidence>
<keyword evidence="3" id="KW-1185">Reference proteome</keyword>
<sequence length="107" mass="11472">MTSHNNESDQAAEELAARVAERPRTGPEHYQTGQVLAELAMGYFRRGDLQRANTLAAIGLVHAGLANAAAAALAPASQEASSPERQEWTAAAGVRPRTGYRSRTSRR</sequence>
<reference evidence="2 3" key="1">
    <citation type="submission" date="2020-08" db="EMBL/GenBank/DDBJ databases">
        <title>Sequencing the genomes of 1000 actinobacteria strains.</title>
        <authorList>
            <person name="Klenk H.-P."/>
        </authorList>
    </citation>
    <scope>NUCLEOTIDE SEQUENCE [LARGE SCALE GENOMIC DNA]</scope>
    <source>
        <strain evidence="2 3">DSM 45823</strain>
    </source>
</reference>
<proteinExistence type="predicted"/>
<name>A0A7W3RAM8_9ACTN</name>
<feature type="region of interest" description="Disordered" evidence="1">
    <location>
        <begin position="1"/>
        <end position="31"/>
    </location>
</feature>
<dbReference type="RefSeq" id="WP_182706922.1">
    <property type="nucleotide sequence ID" value="NZ_JACJII010000001.1"/>
</dbReference>
<accession>A0A7W3RAM8</accession>
<dbReference type="AlphaFoldDB" id="A0A7W3RAM8"/>
<evidence type="ECO:0000256" key="1">
    <source>
        <dbReference type="SAM" id="MobiDB-lite"/>
    </source>
</evidence>
<feature type="compositionally biased region" description="Basic and acidic residues" evidence="1">
    <location>
        <begin position="15"/>
        <end position="27"/>
    </location>
</feature>
<feature type="compositionally biased region" description="Basic residues" evidence="1">
    <location>
        <begin position="98"/>
        <end position="107"/>
    </location>
</feature>
<dbReference type="EMBL" id="JACJII010000001">
    <property type="protein sequence ID" value="MBA9005864.1"/>
    <property type="molecule type" value="Genomic_DNA"/>
</dbReference>
<evidence type="ECO:0000313" key="2">
    <source>
        <dbReference type="EMBL" id="MBA9005864.1"/>
    </source>
</evidence>